<feature type="transmembrane region" description="Helical" evidence="1">
    <location>
        <begin position="37"/>
        <end position="53"/>
    </location>
</feature>
<evidence type="ECO:0000313" key="4">
    <source>
        <dbReference type="EMBL" id="AWN35159.1"/>
    </source>
</evidence>
<reference evidence="4 5" key="1">
    <citation type="submission" date="2018-05" db="EMBL/GenBank/DDBJ databases">
        <title>Complete Genome Sequence of Methylobacterium sp. 17Sr1-43.</title>
        <authorList>
            <person name="Srinivasan S."/>
        </authorList>
    </citation>
    <scope>NUCLEOTIDE SEQUENCE [LARGE SCALE GENOMIC DNA]</scope>
    <source>
        <strain evidence="4 5">17Sr1-43</strain>
    </source>
</reference>
<dbReference type="InterPro" id="IPR002656">
    <property type="entry name" value="Acyl_transf_3_dom"/>
</dbReference>
<dbReference type="AlphaFoldDB" id="A0A2U8VN90"/>
<feature type="transmembrane region" description="Helical" evidence="1">
    <location>
        <begin position="278"/>
        <end position="303"/>
    </location>
</feature>
<keyword evidence="5" id="KW-1185">Reference proteome</keyword>
<keyword evidence="1" id="KW-1133">Transmembrane helix</keyword>
<keyword evidence="4" id="KW-0808">Transferase</keyword>
<evidence type="ECO:0000259" key="3">
    <source>
        <dbReference type="Pfam" id="PF19040"/>
    </source>
</evidence>
<sequence>MDIEYRSDLDGLRALAVSLVVLFHLGVPWLAGGYVGVDIFFVISGFLITSIVARQIDEGRFSLLTFYERRARRILPALIAVLAVVLVLSAFVLLPSHLRPVPRTIWATLLFGSNVLFAQEAGYFASDVHTLPLLHTWSLAVEEQFYLAFPLLLAALHAFGSNRRAAVVWTLALASLVLGIALLADHPNFTFYMLPTRAWELLTGSLLAIGAVPSISRPSVRLAAAAAGLGLILYAAFGFTQDTPFPGLNALYPVLGTALVIHAAPGTPVGRALGWRPAVFVGLLSYSLYLWHWPIIVFARYVLDRPLQGAAQVGALCAMVVAAFLSWRFVERPFRSPRTIRRGRLLGHVAVASSVLFVGSAALRLLDGWPGRFAPEVVAFDAAAGGFSPLREACHGAVGRIVGQVEPCALGTPNTVPTYAVWGDSHGVELSYALAEHAAHNGTSLAQLTASKCPPFLLVDLPELPGCAEHNRAVLGWLGNQPQVRTVFIVGFWANRTYAELDDLDDGLLNAVRSLREDGRRVILIDAVPANDFDVPHRLANLSRTKPLSPVAGICPKAVDHATAYLELARQMLVEAGVEIVRPSETLCTDKTCAIVSGNRPLYFDAHHLSVDGARMVAAAAAAVFGCRPDETQSHL</sequence>
<feature type="transmembrane region" description="Helical" evidence="1">
    <location>
        <begin position="144"/>
        <end position="160"/>
    </location>
</feature>
<dbReference type="OrthoDB" id="9796461at2"/>
<evidence type="ECO:0000256" key="1">
    <source>
        <dbReference type="SAM" id="Phobius"/>
    </source>
</evidence>
<dbReference type="GO" id="GO:0016747">
    <property type="term" value="F:acyltransferase activity, transferring groups other than amino-acyl groups"/>
    <property type="evidence" value="ECO:0007669"/>
    <property type="project" value="InterPro"/>
</dbReference>
<dbReference type="Pfam" id="PF19040">
    <property type="entry name" value="SGNH"/>
    <property type="match status" value="1"/>
</dbReference>
<dbReference type="InterPro" id="IPR050879">
    <property type="entry name" value="Acyltransferase_3"/>
</dbReference>
<feature type="transmembrane region" description="Helical" evidence="1">
    <location>
        <begin position="222"/>
        <end position="239"/>
    </location>
</feature>
<dbReference type="PANTHER" id="PTHR23028">
    <property type="entry name" value="ACETYLTRANSFERASE"/>
    <property type="match status" value="1"/>
</dbReference>
<dbReference type="InterPro" id="IPR043968">
    <property type="entry name" value="SGNH"/>
</dbReference>
<evidence type="ECO:0000259" key="2">
    <source>
        <dbReference type="Pfam" id="PF01757"/>
    </source>
</evidence>
<keyword evidence="4" id="KW-0012">Acyltransferase</keyword>
<dbReference type="Proteomes" id="UP000246058">
    <property type="component" value="Chromosome"/>
</dbReference>
<dbReference type="GO" id="GO:0016020">
    <property type="term" value="C:membrane"/>
    <property type="evidence" value="ECO:0007669"/>
    <property type="project" value="TreeGrafter"/>
</dbReference>
<accession>A0A2U8VN90</accession>
<feature type="transmembrane region" description="Helical" evidence="1">
    <location>
        <begin position="309"/>
        <end position="330"/>
    </location>
</feature>
<organism evidence="4 5">
    <name type="scientific">Methylobacterium radiodurans</name>
    <dbReference type="NCBI Taxonomy" id="2202828"/>
    <lineage>
        <taxon>Bacteria</taxon>
        <taxon>Pseudomonadati</taxon>
        <taxon>Pseudomonadota</taxon>
        <taxon>Alphaproteobacteria</taxon>
        <taxon>Hyphomicrobiales</taxon>
        <taxon>Methylobacteriaceae</taxon>
        <taxon>Methylobacterium</taxon>
    </lineage>
</organism>
<dbReference type="GO" id="GO:0009103">
    <property type="term" value="P:lipopolysaccharide biosynthetic process"/>
    <property type="evidence" value="ECO:0007669"/>
    <property type="project" value="TreeGrafter"/>
</dbReference>
<dbReference type="Pfam" id="PF01757">
    <property type="entry name" value="Acyl_transf_3"/>
    <property type="match status" value="1"/>
</dbReference>
<dbReference type="RefSeq" id="WP_109950285.1">
    <property type="nucleotide sequence ID" value="NZ_CP029551.1"/>
</dbReference>
<keyword evidence="1" id="KW-0812">Transmembrane</keyword>
<evidence type="ECO:0000313" key="5">
    <source>
        <dbReference type="Proteomes" id="UP000246058"/>
    </source>
</evidence>
<feature type="transmembrane region" description="Helical" evidence="1">
    <location>
        <begin position="167"/>
        <end position="184"/>
    </location>
</feature>
<feature type="transmembrane region" description="Helical" evidence="1">
    <location>
        <begin position="245"/>
        <end position="266"/>
    </location>
</feature>
<feature type="domain" description="Acyltransferase 3" evidence="2">
    <location>
        <begin position="8"/>
        <end position="325"/>
    </location>
</feature>
<dbReference type="EMBL" id="CP029551">
    <property type="protein sequence ID" value="AWN35159.1"/>
    <property type="molecule type" value="Genomic_DNA"/>
</dbReference>
<feature type="transmembrane region" description="Helical" evidence="1">
    <location>
        <begin position="345"/>
        <end position="366"/>
    </location>
</feature>
<gene>
    <name evidence="4" type="ORF">DK427_04895</name>
</gene>
<feature type="transmembrane region" description="Helical" evidence="1">
    <location>
        <begin position="74"/>
        <end position="94"/>
    </location>
</feature>
<protein>
    <submittedName>
        <fullName evidence="4">Acyltransferase</fullName>
    </submittedName>
</protein>
<proteinExistence type="predicted"/>
<name>A0A2U8VN90_9HYPH</name>
<feature type="transmembrane region" description="Helical" evidence="1">
    <location>
        <begin position="196"/>
        <end position="215"/>
    </location>
</feature>
<dbReference type="KEGG" id="meti:DK427_04895"/>
<keyword evidence="1" id="KW-0472">Membrane</keyword>
<dbReference type="PANTHER" id="PTHR23028:SF53">
    <property type="entry name" value="ACYL_TRANSF_3 DOMAIN-CONTAINING PROTEIN"/>
    <property type="match status" value="1"/>
</dbReference>
<feature type="domain" description="SGNH" evidence="3">
    <location>
        <begin position="394"/>
        <end position="620"/>
    </location>
</feature>